<proteinExistence type="predicted"/>
<evidence type="ECO:0000313" key="1">
    <source>
        <dbReference type="Proteomes" id="UP000492821"/>
    </source>
</evidence>
<dbReference type="AlphaFoldDB" id="A0A7E4W6D2"/>
<protein>
    <submittedName>
        <fullName evidence="2">Uncharacterized protein</fullName>
    </submittedName>
</protein>
<evidence type="ECO:0000313" key="2">
    <source>
        <dbReference type="WBParaSite" id="Pan_g6636.t1"/>
    </source>
</evidence>
<dbReference type="Proteomes" id="UP000492821">
    <property type="component" value="Unassembled WGS sequence"/>
</dbReference>
<sequence length="67" mass="7860">MSMPCHHSSIEKLNELSSHKERMLQWTISALNKPPKMETRLYRMRDLFMFSNRVRAFSANAAPSIVH</sequence>
<accession>A0A7E4W6D2</accession>
<organism evidence="1 2">
    <name type="scientific">Panagrellus redivivus</name>
    <name type="common">Microworm</name>
    <dbReference type="NCBI Taxonomy" id="6233"/>
    <lineage>
        <taxon>Eukaryota</taxon>
        <taxon>Metazoa</taxon>
        <taxon>Ecdysozoa</taxon>
        <taxon>Nematoda</taxon>
        <taxon>Chromadorea</taxon>
        <taxon>Rhabditida</taxon>
        <taxon>Tylenchina</taxon>
        <taxon>Panagrolaimomorpha</taxon>
        <taxon>Panagrolaimoidea</taxon>
        <taxon>Panagrolaimidae</taxon>
        <taxon>Panagrellus</taxon>
    </lineage>
</organism>
<dbReference type="WBParaSite" id="Pan_g6636.t1">
    <property type="protein sequence ID" value="Pan_g6636.t1"/>
    <property type="gene ID" value="Pan_g6636"/>
</dbReference>
<keyword evidence="1" id="KW-1185">Reference proteome</keyword>
<reference evidence="1" key="1">
    <citation type="journal article" date="2013" name="Genetics">
        <title>The draft genome and transcriptome of Panagrellus redivivus are shaped by the harsh demands of a free-living lifestyle.</title>
        <authorList>
            <person name="Srinivasan J."/>
            <person name="Dillman A.R."/>
            <person name="Macchietto M.G."/>
            <person name="Heikkinen L."/>
            <person name="Lakso M."/>
            <person name="Fracchia K.M."/>
            <person name="Antoshechkin I."/>
            <person name="Mortazavi A."/>
            <person name="Wong G."/>
            <person name="Sternberg P.W."/>
        </authorList>
    </citation>
    <scope>NUCLEOTIDE SEQUENCE [LARGE SCALE GENOMIC DNA]</scope>
    <source>
        <strain evidence="1">MT8872</strain>
    </source>
</reference>
<name>A0A7E4W6D2_PANRE</name>
<reference evidence="2" key="2">
    <citation type="submission" date="2020-10" db="UniProtKB">
        <authorList>
            <consortium name="WormBaseParasite"/>
        </authorList>
    </citation>
    <scope>IDENTIFICATION</scope>
</reference>